<keyword evidence="3" id="KW-1185">Reference proteome</keyword>
<evidence type="ECO:0000256" key="1">
    <source>
        <dbReference type="SAM" id="MobiDB-lite"/>
    </source>
</evidence>
<dbReference type="Proteomes" id="UP001221757">
    <property type="component" value="Unassembled WGS sequence"/>
</dbReference>
<accession>A0AAD7GZ09</accession>
<evidence type="ECO:0000313" key="2">
    <source>
        <dbReference type="EMBL" id="KAJ7708276.1"/>
    </source>
</evidence>
<sequence length="105" mass="11570">MNHGTRHPQQADKWNGQMSDSQEQAEQQCQALSKQTSGMVKQGTHSLNNRARYCLSKQTSQTAEPGTHIILTNGTGHHLREQTSGAAKGGTHKILTNSARHRLNK</sequence>
<comment type="caution">
    <text evidence="2">The sequence shown here is derived from an EMBL/GenBank/DDBJ whole genome shotgun (WGS) entry which is preliminary data.</text>
</comment>
<gene>
    <name evidence="2" type="ORF">B0H17DRAFT_1032111</name>
</gene>
<proteinExistence type="predicted"/>
<feature type="compositionally biased region" description="Polar residues" evidence="1">
    <location>
        <begin position="16"/>
        <end position="42"/>
    </location>
</feature>
<dbReference type="AlphaFoldDB" id="A0AAD7GZ09"/>
<feature type="region of interest" description="Disordered" evidence="1">
    <location>
        <begin position="80"/>
        <end position="105"/>
    </location>
</feature>
<protein>
    <submittedName>
        <fullName evidence="2">Uncharacterized protein</fullName>
    </submittedName>
</protein>
<organism evidence="2 3">
    <name type="scientific">Mycena rosella</name>
    <name type="common">Pink bonnet</name>
    <name type="synonym">Agaricus rosellus</name>
    <dbReference type="NCBI Taxonomy" id="1033263"/>
    <lineage>
        <taxon>Eukaryota</taxon>
        <taxon>Fungi</taxon>
        <taxon>Dikarya</taxon>
        <taxon>Basidiomycota</taxon>
        <taxon>Agaricomycotina</taxon>
        <taxon>Agaricomycetes</taxon>
        <taxon>Agaricomycetidae</taxon>
        <taxon>Agaricales</taxon>
        <taxon>Marasmiineae</taxon>
        <taxon>Mycenaceae</taxon>
        <taxon>Mycena</taxon>
    </lineage>
</organism>
<feature type="region of interest" description="Disordered" evidence="1">
    <location>
        <begin position="1"/>
        <end position="42"/>
    </location>
</feature>
<reference evidence="2" key="1">
    <citation type="submission" date="2023-03" db="EMBL/GenBank/DDBJ databases">
        <title>Massive genome expansion in bonnet fungi (Mycena s.s.) driven by repeated elements and novel gene families across ecological guilds.</title>
        <authorList>
            <consortium name="Lawrence Berkeley National Laboratory"/>
            <person name="Harder C.B."/>
            <person name="Miyauchi S."/>
            <person name="Viragh M."/>
            <person name="Kuo A."/>
            <person name="Thoen E."/>
            <person name="Andreopoulos B."/>
            <person name="Lu D."/>
            <person name="Skrede I."/>
            <person name="Drula E."/>
            <person name="Henrissat B."/>
            <person name="Morin E."/>
            <person name="Kohler A."/>
            <person name="Barry K."/>
            <person name="LaButti K."/>
            <person name="Morin E."/>
            <person name="Salamov A."/>
            <person name="Lipzen A."/>
            <person name="Mereny Z."/>
            <person name="Hegedus B."/>
            <person name="Baldrian P."/>
            <person name="Stursova M."/>
            <person name="Weitz H."/>
            <person name="Taylor A."/>
            <person name="Grigoriev I.V."/>
            <person name="Nagy L.G."/>
            <person name="Martin F."/>
            <person name="Kauserud H."/>
        </authorList>
    </citation>
    <scope>NUCLEOTIDE SEQUENCE</scope>
    <source>
        <strain evidence="2">CBHHK067</strain>
    </source>
</reference>
<evidence type="ECO:0000313" key="3">
    <source>
        <dbReference type="Proteomes" id="UP001221757"/>
    </source>
</evidence>
<name>A0AAD7GZ09_MYCRO</name>
<dbReference type="EMBL" id="JARKIE010000004">
    <property type="protein sequence ID" value="KAJ7708276.1"/>
    <property type="molecule type" value="Genomic_DNA"/>
</dbReference>